<dbReference type="InterPro" id="IPR035069">
    <property type="entry name" value="TTHA1013/TTHA0281-like"/>
</dbReference>
<accession>A0A975BFX6</accession>
<dbReference type="GO" id="GO:0006355">
    <property type="term" value="P:regulation of DNA-templated transcription"/>
    <property type="evidence" value="ECO:0007669"/>
    <property type="project" value="InterPro"/>
</dbReference>
<proteinExistence type="predicted"/>
<dbReference type="SUPFAM" id="SSF47598">
    <property type="entry name" value="Ribbon-helix-helix"/>
    <property type="match status" value="1"/>
</dbReference>
<dbReference type="InterPro" id="IPR010985">
    <property type="entry name" value="Ribbon_hlx_hlx"/>
</dbReference>
<dbReference type="AlphaFoldDB" id="A0A975BFX6"/>
<protein>
    <submittedName>
        <fullName evidence="1">Toxin-antitoxin system, antitoxin component HigB domain-containing protein</fullName>
    </submittedName>
</protein>
<evidence type="ECO:0000313" key="2">
    <source>
        <dbReference type="Proteomes" id="UP000663722"/>
    </source>
</evidence>
<dbReference type="SUPFAM" id="SSF143100">
    <property type="entry name" value="TTHA1013/TTHA0281-like"/>
    <property type="match status" value="1"/>
</dbReference>
<organism evidence="1 2">
    <name type="scientific">Desulfonema magnum</name>
    <dbReference type="NCBI Taxonomy" id="45655"/>
    <lineage>
        <taxon>Bacteria</taxon>
        <taxon>Pseudomonadati</taxon>
        <taxon>Thermodesulfobacteriota</taxon>
        <taxon>Desulfobacteria</taxon>
        <taxon>Desulfobacterales</taxon>
        <taxon>Desulfococcaceae</taxon>
        <taxon>Desulfonema</taxon>
    </lineage>
</organism>
<dbReference type="KEGG" id="dmm:dnm_007720"/>
<name>A0A975BFX6_9BACT</name>
<dbReference type="InterPro" id="IPR008651">
    <property type="entry name" value="Uncharacterised_HicB"/>
</dbReference>
<dbReference type="Pfam" id="PF05534">
    <property type="entry name" value="HicB"/>
    <property type="match status" value="1"/>
</dbReference>
<dbReference type="Gene3D" id="1.10.1220.10">
    <property type="entry name" value="Met repressor-like"/>
    <property type="match status" value="1"/>
</dbReference>
<dbReference type="RefSeq" id="WP_207681110.1">
    <property type="nucleotide sequence ID" value="NZ_CP061800.1"/>
</dbReference>
<reference evidence="1" key="1">
    <citation type="journal article" date="2021" name="Microb. Physiol.">
        <title>Proteogenomic Insights into the Physiology of Marine, Sulfate-Reducing, Filamentous Desulfonema limicola and Desulfonema magnum.</title>
        <authorList>
            <person name="Schnaars V."/>
            <person name="Wohlbrand L."/>
            <person name="Scheve S."/>
            <person name="Hinrichs C."/>
            <person name="Reinhardt R."/>
            <person name="Rabus R."/>
        </authorList>
    </citation>
    <scope>NUCLEOTIDE SEQUENCE</scope>
    <source>
        <strain evidence="1">4be13</strain>
    </source>
</reference>
<gene>
    <name evidence="1" type="ORF">dnm_007720</name>
</gene>
<dbReference type="Proteomes" id="UP000663722">
    <property type="component" value="Chromosome"/>
</dbReference>
<dbReference type="EMBL" id="CP061800">
    <property type="protein sequence ID" value="QTA84772.1"/>
    <property type="molecule type" value="Genomic_DNA"/>
</dbReference>
<keyword evidence="2" id="KW-1185">Reference proteome</keyword>
<sequence>MNIMTVSGHKAKIEYDPEMDMFRGEILGLNGGADFYGKNTDELREEFKKSLDVFLQVCKEKNIEPYKKYSGEFNLRISPELHQKISEWAIAEEKSLNQWISETLEQMVMAEKSEKTRSA</sequence>
<evidence type="ECO:0000313" key="1">
    <source>
        <dbReference type="EMBL" id="QTA84772.1"/>
    </source>
</evidence>
<dbReference type="InterPro" id="IPR013321">
    <property type="entry name" value="Arc_rbn_hlx_hlx"/>
</dbReference>